<proteinExistence type="predicted"/>
<name>A0A8J5Y8A5_9ROSI</name>
<sequence>MEDPAHNANPDKIAKVAELKKKCKEYNFTCHGHTLNTLPDRLYDLYISKQSLVEIWKALEEKYNTERQEDFTMEKILRHLRIEEKTQKRDTVYLPQSSKVNHVSESKKSRNGKRKATSDTKDVQDKKKKSHNCYNYKERALH</sequence>
<gene>
    <name evidence="2" type="ORF">CXB51_034717</name>
</gene>
<dbReference type="EMBL" id="JAHUZN010000013">
    <property type="protein sequence ID" value="KAG8472785.1"/>
    <property type="molecule type" value="Genomic_DNA"/>
</dbReference>
<organism evidence="2 3">
    <name type="scientific">Gossypium anomalum</name>
    <dbReference type="NCBI Taxonomy" id="47600"/>
    <lineage>
        <taxon>Eukaryota</taxon>
        <taxon>Viridiplantae</taxon>
        <taxon>Streptophyta</taxon>
        <taxon>Embryophyta</taxon>
        <taxon>Tracheophyta</taxon>
        <taxon>Spermatophyta</taxon>
        <taxon>Magnoliopsida</taxon>
        <taxon>eudicotyledons</taxon>
        <taxon>Gunneridae</taxon>
        <taxon>Pentapetalae</taxon>
        <taxon>rosids</taxon>
        <taxon>malvids</taxon>
        <taxon>Malvales</taxon>
        <taxon>Malvaceae</taxon>
        <taxon>Malvoideae</taxon>
        <taxon>Gossypium</taxon>
    </lineage>
</organism>
<evidence type="ECO:0000256" key="1">
    <source>
        <dbReference type="SAM" id="MobiDB-lite"/>
    </source>
</evidence>
<dbReference type="OrthoDB" id="1000303at2759"/>
<dbReference type="AlphaFoldDB" id="A0A8J5Y8A5"/>
<evidence type="ECO:0000313" key="3">
    <source>
        <dbReference type="Proteomes" id="UP000701853"/>
    </source>
</evidence>
<protein>
    <submittedName>
        <fullName evidence="2">Uncharacterized protein</fullName>
    </submittedName>
</protein>
<reference evidence="2 3" key="1">
    <citation type="journal article" date="2021" name="bioRxiv">
        <title>The Gossypium anomalum genome as a resource for cotton improvement and evolutionary analysis of hybrid incompatibility.</title>
        <authorList>
            <person name="Grover C.E."/>
            <person name="Yuan D."/>
            <person name="Arick M.A."/>
            <person name="Miller E.R."/>
            <person name="Hu G."/>
            <person name="Peterson D.G."/>
            <person name="Wendel J.F."/>
            <person name="Udall J.A."/>
        </authorList>
    </citation>
    <scope>NUCLEOTIDE SEQUENCE [LARGE SCALE GENOMIC DNA]</scope>
    <source>
        <strain evidence="2">JFW-Udall</strain>
        <tissue evidence="2">Leaf</tissue>
    </source>
</reference>
<feature type="compositionally biased region" description="Basic and acidic residues" evidence="1">
    <location>
        <begin position="116"/>
        <end position="125"/>
    </location>
</feature>
<comment type="caution">
    <text evidence="2">The sequence shown here is derived from an EMBL/GenBank/DDBJ whole genome shotgun (WGS) entry which is preliminary data.</text>
</comment>
<accession>A0A8J5Y8A5</accession>
<dbReference type="Proteomes" id="UP000701853">
    <property type="component" value="Chromosome 13"/>
</dbReference>
<keyword evidence="3" id="KW-1185">Reference proteome</keyword>
<evidence type="ECO:0000313" key="2">
    <source>
        <dbReference type="EMBL" id="KAG8472785.1"/>
    </source>
</evidence>
<feature type="region of interest" description="Disordered" evidence="1">
    <location>
        <begin position="87"/>
        <end position="142"/>
    </location>
</feature>